<keyword evidence="6" id="KW-0677">Repeat</keyword>
<dbReference type="GO" id="GO:0007268">
    <property type="term" value="P:chemical synaptic transmission"/>
    <property type="evidence" value="ECO:0007669"/>
    <property type="project" value="TreeGrafter"/>
</dbReference>
<evidence type="ECO:0000259" key="9">
    <source>
        <dbReference type="PROSITE" id="PS50052"/>
    </source>
</evidence>
<dbReference type="CDD" id="cd06723">
    <property type="entry name" value="PDZ1_Dlg1-2-4-like"/>
    <property type="match status" value="1"/>
</dbReference>
<dbReference type="InterPro" id="IPR001478">
    <property type="entry name" value="PDZ"/>
</dbReference>
<dbReference type="PROSITE" id="PS51022">
    <property type="entry name" value="L27"/>
    <property type="match status" value="1"/>
</dbReference>
<feature type="domain" description="L27" evidence="11">
    <location>
        <begin position="566"/>
        <end position="626"/>
    </location>
</feature>
<dbReference type="VEuPathDB" id="VectorBase:SCAU011744"/>
<feature type="region of interest" description="Disordered" evidence="8">
    <location>
        <begin position="655"/>
        <end position="714"/>
    </location>
</feature>
<dbReference type="PANTHER" id="PTHR23119:SF51">
    <property type="entry name" value="DISKS LARGE 1 TUMOR SUPPRESSOR PROTEIN"/>
    <property type="match status" value="1"/>
</dbReference>
<gene>
    <name evidence="12" type="primary">106088495</name>
</gene>
<evidence type="ECO:0000256" key="3">
    <source>
        <dbReference type="ARBA" id="ARBA00007014"/>
    </source>
</evidence>
<dbReference type="InterPro" id="IPR015143">
    <property type="entry name" value="L27_1"/>
</dbReference>
<feature type="region of interest" description="Disordered" evidence="8">
    <location>
        <begin position="37"/>
        <end position="77"/>
    </location>
</feature>
<dbReference type="PROSITE" id="PS50106">
    <property type="entry name" value="PDZ"/>
    <property type="match status" value="2"/>
</dbReference>
<dbReference type="Pfam" id="PF09058">
    <property type="entry name" value="L27_1"/>
    <property type="match status" value="1"/>
</dbReference>
<sequence length="1202" mass="133525">MDDDSDNEKGSLLPRANNAKILDKDVSKECVELRMDKYDSSSEDDTDNFDWGTDDEEENLIEAGPGGRRDTTSSTEPIIQRSSSENIKTDDCIANTGSVTNENLFNETLVNQQEIDNITEHLLGEGINVSESFQKIPNAVECKGAEIPDTDNQGDKPQLQLNAGEEKDMDTKIAQLVILNPVAKAISISHFPDLTIDNAKQILSITKRPSNLKIVQNANTSGPIKFHSMNDLHLIQTPQSSISCNVNKVTSPSQNYDFQTESNPCEKHESKPMGHNLVELDIPYGRSLSIEQCKESDMVLDLKELSMKSESVDCFICQQKDMDEYQTRIKLHSKSENEIVKFAKEFYEITEEKKLVTKSDGKLGKLLSSSSDLYCITNESTESELQEFDIRKCKISHSNSVVDLKPIELLIQKEDEIVDNLKGNSEEPTKIFENKQTEQQEISHKEEENNGEGNNLYPQQCLEASCDTTQTQDLESGYFEKTDSLLPSNEKEDFPPDSCCSDQGHLIYDQTISESLRNQLNRFDLLIENMDQRNARNIAINAAERGYWSTIFGQASEIEAYDEISPEIKAHRALELLEDYHSRLSEPQDRALRIAIERVIRIFKSRLFQALLDIQEFYELTLLDDSKTIQQKTVETLQIASKWEQDGHTVKISDNQAVKAVDTDGSQTKNEPNLTDVSTDIEHQQQQTNGRQQQPQSGTTDINSAHRASSNKVNGDESWVYEDITLERGNSGLGFSIAGGTDNPHIGTDSSIYITKLIPGGAASADGRLGVNDIIVSVNDVSVVDVPHAAAVEALKKAGNVVKLHVKRKRTGGGGSTVIDGPSAMATPAQVEDTGPKILDIDLVKGNKGLGFSIAGGIGNQHIPGDNGIYVTKIMDGGAAAVDGRLSIGDKLIAVKANGVDKNLENVSHEQAVATLKSVVDKVTLVVGKTAHSIPASGHHVNQVNSHSTAFMLCYTQDDANAEGGNEIIYRVELPDAEQITMIYLENKDADYTSEENVLSYEAVQRLSINYTRPVIILGPLKDRINDDLISEYPDKFGSCVPHTTRPKRDYEVDGRDYHFVSSREQMEHDIQNHLFIEAGQYNDNLYGTSVASVREVAEKGKHCILDVSGNAIKRLQVAQLYPIAIFIKPKSVDSIMEMNRRMTEEQAKKTYERAVKMEQEFGEYFTGVVQGDTIEEVYSKVKSMVWSQSGPTIWVPSKESL</sequence>
<dbReference type="FunFam" id="3.40.50.300:FF:001402">
    <property type="entry name" value="Discs, large homolog 3 (Drosophila)"/>
    <property type="match status" value="1"/>
</dbReference>
<dbReference type="SUPFAM" id="SSF50156">
    <property type="entry name" value="PDZ domain-like"/>
    <property type="match status" value="2"/>
</dbReference>
<dbReference type="InterPro" id="IPR050614">
    <property type="entry name" value="Synaptic_Scaffolding_LAP-MAGUK"/>
</dbReference>
<proteinExistence type="inferred from homology"/>
<accession>A0A1I8PWH1</accession>
<dbReference type="FunFam" id="1.10.287.470:FF:000001">
    <property type="entry name" value="Disks large 1 isoform X3"/>
    <property type="match status" value="1"/>
</dbReference>
<evidence type="ECO:0008006" key="14">
    <source>
        <dbReference type="Google" id="ProtNLM"/>
    </source>
</evidence>
<dbReference type="FunFam" id="3.30.63.10:FF:000001">
    <property type="entry name" value="Disks large homolog 1 isoform 2"/>
    <property type="match status" value="1"/>
</dbReference>
<dbReference type="FunFam" id="2.30.42.10:FF:000004">
    <property type="entry name" value="Disks large homolog 4 isoform 2"/>
    <property type="match status" value="1"/>
</dbReference>
<dbReference type="InterPro" id="IPR004172">
    <property type="entry name" value="L27_dom"/>
</dbReference>
<evidence type="ECO:0000256" key="8">
    <source>
        <dbReference type="SAM" id="MobiDB-lite"/>
    </source>
</evidence>
<dbReference type="GO" id="GO:0098609">
    <property type="term" value="P:cell-cell adhesion"/>
    <property type="evidence" value="ECO:0007669"/>
    <property type="project" value="TreeGrafter"/>
</dbReference>
<feature type="region of interest" description="Disordered" evidence="8">
    <location>
        <begin position="422"/>
        <end position="458"/>
    </location>
</feature>
<evidence type="ECO:0000256" key="7">
    <source>
        <dbReference type="ARBA" id="ARBA00023136"/>
    </source>
</evidence>
<dbReference type="FunFam" id="2.30.42.10:FF:000002">
    <property type="entry name" value="Disks large homolog 4 isoform 2"/>
    <property type="match status" value="1"/>
</dbReference>
<dbReference type="GO" id="GO:0099072">
    <property type="term" value="P:regulation of postsynaptic membrane neurotransmitter receptor levels"/>
    <property type="evidence" value="ECO:0007669"/>
    <property type="project" value="TreeGrafter"/>
</dbReference>
<evidence type="ECO:0000256" key="5">
    <source>
        <dbReference type="ARBA" id="ARBA00022475"/>
    </source>
</evidence>
<keyword evidence="5" id="KW-1003">Cell membrane</keyword>
<dbReference type="SUPFAM" id="SSF101288">
    <property type="entry name" value="L27 domain"/>
    <property type="match status" value="1"/>
</dbReference>
<dbReference type="GO" id="GO:0043005">
    <property type="term" value="C:neuron projection"/>
    <property type="evidence" value="ECO:0007669"/>
    <property type="project" value="TreeGrafter"/>
</dbReference>
<keyword evidence="7" id="KW-0472">Membrane</keyword>
<dbReference type="GO" id="GO:0097120">
    <property type="term" value="P:receptor localization to synapse"/>
    <property type="evidence" value="ECO:0007669"/>
    <property type="project" value="TreeGrafter"/>
</dbReference>
<protein>
    <recommendedName>
        <fullName evidence="14">Disks large 1 tumor suppressor protein</fullName>
    </recommendedName>
</protein>
<evidence type="ECO:0000259" key="10">
    <source>
        <dbReference type="PROSITE" id="PS50106"/>
    </source>
</evidence>
<dbReference type="InterPro" id="IPR036892">
    <property type="entry name" value="L27_dom_sf"/>
</dbReference>
<feature type="domain" description="Guanylate kinase-like" evidence="9">
    <location>
        <begin position="1012"/>
        <end position="1187"/>
    </location>
</feature>
<evidence type="ECO:0000256" key="1">
    <source>
        <dbReference type="ARBA" id="ARBA00004170"/>
    </source>
</evidence>
<dbReference type="GO" id="GO:0098839">
    <property type="term" value="C:postsynaptic density membrane"/>
    <property type="evidence" value="ECO:0007669"/>
    <property type="project" value="TreeGrafter"/>
</dbReference>
<dbReference type="Proteomes" id="UP000095300">
    <property type="component" value="Unassembled WGS sequence"/>
</dbReference>
<feature type="domain" description="PDZ" evidence="10">
    <location>
        <begin position="840"/>
        <end position="931"/>
    </location>
</feature>
<dbReference type="Pfam" id="PF00625">
    <property type="entry name" value="Guanylate_kin"/>
    <property type="match status" value="1"/>
</dbReference>
<dbReference type="OrthoDB" id="78824at2759"/>
<dbReference type="PROSITE" id="PS00856">
    <property type="entry name" value="GUANYLATE_KINASE_1"/>
    <property type="match status" value="1"/>
</dbReference>
<dbReference type="InterPro" id="IPR036034">
    <property type="entry name" value="PDZ_sf"/>
</dbReference>
<dbReference type="AlphaFoldDB" id="A0A1I8PWH1"/>
<comment type="subcellular location">
    <subcellularLocation>
        <location evidence="2">Cell membrane</location>
    </subcellularLocation>
    <subcellularLocation>
        <location evidence="1">Membrane</location>
        <topology evidence="1">Peripheral membrane protein</topology>
    </subcellularLocation>
</comment>
<feature type="domain" description="PDZ" evidence="10">
    <location>
        <begin position="723"/>
        <end position="810"/>
    </location>
</feature>
<keyword evidence="4" id="KW-0728">SH3 domain</keyword>
<dbReference type="InterPro" id="IPR020590">
    <property type="entry name" value="Guanylate_kinase_CS"/>
</dbReference>
<dbReference type="GO" id="GO:0043113">
    <property type="term" value="P:receptor clustering"/>
    <property type="evidence" value="ECO:0007669"/>
    <property type="project" value="TreeGrafter"/>
</dbReference>
<feature type="compositionally biased region" description="Polar residues" evidence="8">
    <location>
        <begin position="664"/>
        <end position="678"/>
    </location>
</feature>
<dbReference type="Gene3D" id="3.30.63.10">
    <property type="entry name" value="Guanylate Kinase phosphate binding domain"/>
    <property type="match status" value="1"/>
</dbReference>
<feature type="compositionally biased region" description="Acidic residues" evidence="8">
    <location>
        <begin position="41"/>
        <end position="60"/>
    </location>
</feature>
<dbReference type="SMART" id="SM00569">
    <property type="entry name" value="L27"/>
    <property type="match status" value="1"/>
</dbReference>
<dbReference type="SMART" id="SM00228">
    <property type="entry name" value="PDZ"/>
    <property type="match status" value="2"/>
</dbReference>
<evidence type="ECO:0000313" key="12">
    <source>
        <dbReference type="EnsemblMetazoa" id="SCAU011744-PAA"/>
    </source>
</evidence>
<dbReference type="InterPro" id="IPR008144">
    <property type="entry name" value="Guanylate_kin-like_dom"/>
</dbReference>
<dbReference type="EnsemblMetazoa" id="SCAU011744-RAA">
    <property type="protein sequence ID" value="SCAU011744-PAA"/>
    <property type="gene ID" value="SCAU011744"/>
</dbReference>
<dbReference type="Gene3D" id="3.40.50.300">
    <property type="entry name" value="P-loop containing nucleotide triphosphate hydrolases"/>
    <property type="match status" value="1"/>
</dbReference>
<comment type="similarity">
    <text evidence="3">Belongs to the MAGUK family.</text>
</comment>
<dbReference type="Pfam" id="PF00595">
    <property type="entry name" value="PDZ"/>
    <property type="match status" value="2"/>
</dbReference>
<dbReference type="GO" id="GO:0019901">
    <property type="term" value="F:protein kinase binding"/>
    <property type="evidence" value="ECO:0007669"/>
    <property type="project" value="TreeGrafter"/>
</dbReference>
<feature type="compositionally biased region" description="Polar residues" evidence="8">
    <location>
        <begin position="697"/>
        <end position="713"/>
    </location>
</feature>
<evidence type="ECO:0000259" key="11">
    <source>
        <dbReference type="PROSITE" id="PS51022"/>
    </source>
</evidence>
<feature type="compositionally biased region" description="Low complexity" evidence="8">
    <location>
        <begin position="684"/>
        <end position="696"/>
    </location>
</feature>
<organism evidence="12 13">
    <name type="scientific">Stomoxys calcitrans</name>
    <name type="common">Stable fly</name>
    <name type="synonym">Conops calcitrans</name>
    <dbReference type="NCBI Taxonomy" id="35570"/>
    <lineage>
        <taxon>Eukaryota</taxon>
        <taxon>Metazoa</taxon>
        <taxon>Ecdysozoa</taxon>
        <taxon>Arthropoda</taxon>
        <taxon>Hexapoda</taxon>
        <taxon>Insecta</taxon>
        <taxon>Pterygota</taxon>
        <taxon>Neoptera</taxon>
        <taxon>Endopterygota</taxon>
        <taxon>Diptera</taxon>
        <taxon>Brachycera</taxon>
        <taxon>Muscomorpha</taxon>
        <taxon>Muscoidea</taxon>
        <taxon>Muscidae</taxon>
        <taxon>Stomoxys</taxon>
    </lineage>
</organism>
<dbReference type="InterPro" id="IPR027417">
    <property type="entry name" value="P-loop_NTPase"/>
</dbReference>
<dbReference type="Gene3D" id="2.30.42.10">
    <property type="match status" value="2"/>
</dbReference>
<dbReference type="GO" id="GO:0045197">
    <property type="term" value="P:establishment or maintenance of epithelial cell apical/basal polarity"/>
    <property type="evidence" value="ECO:0007669"/>
    <property type="project" value="TreeGrafter"/>
</dbReference>
<dbReference type="GO" id="GO:0031594">
    <property type="term" value="C:neuromuscular junction"/>
    <property type="evidence" value="ECO:0007669"/>
    <property type="project" value="TreeGrafter"/>
</dbReference>
<dbReference type="CDD" id="cd06724">
    <property type="entry name" value="PDZ2_Dlg1-2-4-like"/>
    <property type="match status" value="1"/>
</dbReference>
<evidence type="ECO:0000313" key="13">
    <source>
        <dbReference type="Proteomes" id="UP000095300"/>
    </source>
</evidence>
<dbReference type="CDD" id="cd00071">
    <property type="entry name" value="GMPK"/>
    <property type="match status" value="1"/>
</dbReference>
<dbReference type="GO" id="GO:0016323">
    <property type="term" value="C:basolateral plasma membrane"/>
    <property type="evidence" value="ECO:0007669"/>
    <property type="project" value="TreeGrafter"/>
</dbReference>
<dbReference type="PANTHER" id="PTHR23119">
    <property type="entry name" value="DISCS LARGE"/>
    <property type="match status" value="1"/>
</dbReference>
<feature type="compositionally biased region" description="Basic and acidic residues" evidence="8">
    <location>
        <begin position="424"/>
        <end position="448"/>
    </location>
</feature>
<evidence type="ECO:0000256" key="6">
    <source>
        <dbReference type="ARBA" id="ARBA00022737"/>
    </source>
</evidence>
<dbReference type="SUPFAM" id="SSF52540">
    <property type="entry name" value="P-loop containing nucleoside triphosphate hydrolases"/>
    <property type="match status" value="1"/>
</dbReference>
<dbReference type="InterPro" id="IPR008145">
    <property type="entry name" value="GK/Ca_channel_bsu"/>
</dbReference>
<evidence type="ECO:0000256" key="4">
    <source>
        <dbReference type="ARBA" id="ARBA00022443"/>
    </source>
</evidence>
<dbReference type="PROSITE" id="PS50052">
    <property type="entry name" value="GUANYLATE_KINASE_2"/>
    <property type="match status" value="1"/>
</dbReference>
<keyword evidence="13" id="KW-1185">Reference proteome</keyword>
<dbReference type="SMART" id="SM00072">
    <property type="entry name" value="GuKc"/>
    <property type="match status" value="1"/>
</dbReference>
<dbReference type="Gene3D" id="2.30.30.40">
    <property type="entry name" value="SH3 Domains"/>
    <property type="match status" value="1"/>
</dbReference>
<reference evidence="12" key="1">
    <citation type="submission" date="2020-05" db="UniProtKB">
        <authorList>
            <consortium name="EnsemblMetazoa"/>
        </authorList>
    </citation>
    <scope>IDENTIFICATION</scope>
    <source>
        <strain evidence="12">USDA</strain>
    </source>
</reference>
<dbReference type="Gene3D" id="1.10.287.470">
    <property type="entry name" value="Helix hairpin bin"/>
    <property type="match status" value="1"/>
</dbReference>
<evidence type="ECO:0000256" key="2">
    <source>
        <dbReference type="ARBA" id="ARBA00004236"/>
    </source>
</evidence>
<name>A0A1I8PWH1_STOCA</name>